<comment type="function">
    <text evidence="9">Scaffold protein that participates in the c-ring assembly of mitochondrial ATP synthase (F(1)F(0) ATP synthase or complex V) by facilitating the membrane insertion and oligomer formation of the subunit c/ATP5MC3. Participates in the incorporation of the c-ring into vestigial complexes. Additionally influences the incorporation of subunits MT-ATP6, MT-ATP8, ATP5MJ, and ATP5MK in the ATP synthase.</text>
</comment>
<accession>A0AAD9JUQ8</accession>
<feature type="transmembrane region" description="Helical" evidence="10">
    <location>
        <begin position="75"/>
        <end position="95"/>
    </location>
</feature>
<evidence type="ECO:0000256" key="8">
    <source>
        <dbReference type="ARBA" id="ARBA00023136"/>
    </source>
</evidence>
<comment type="similarity">
    <text evidence="2">Belongs to the TMEM242 family.</text>
</comment>
<dbReference type="PANTHER" id="PTHR13141:SF4">
    <property type="entry name" value="TRANSMEMBRANE PROTEIN 242"/>
    <property type="match status" value="1"/>
</dbReference>
<organism evidence="11 12">
    <name type="scientific">Paralvinella palmiformis</name>
    <dbReference type="NCBI Taxonomy" id="53620"/>
    <lineage>
        <taxon>Eukaryota</taxon>
        <taxon>Metazoa</taxon>
        <taxon>Spiralia</taxon>
        <taxon>Lophotrochozoa</taxon>
        <taxon>Annelida</taxon>
        <taxon>Polychaeta</taxon>
        <taxon>Sedentaria</taxon>
        <taxon>Canalipalpata</taxon>
        <taxon>Terebellida</taxon>
        <taxon>Terebelliformia</taxon>
        <taxon>Alvinellidae</taxon>
        <taxon>Paralvinella</taxon>
    </lineage>
</organism>
<evidence type="ECO:0000256" key="4">
    <source>
        <dbReference type="ARBA" id="ARBA00022692"/>
    </source>
</evidence>
<evidence type="ECO:0000256" key="3">
    <source>
        <dbReference type="ARBA" id="ARBA00013934"/>
    </source>
</evidence>
<keyword evidence="12" id="KW-1185">Reference proteome</keyword>
<evidence type="ECO:0000256" key="1">
    <source>
        <dbReference type="ARBA" id="ARBA00004448"/>
    </source>
</evidence>
<keyword evidence="4 10" id="KW-0812">Transmembrane</keyword>
<reference evidence="11" key="1">
    <citation type="journal article" date="2023" name="Mol. Biol. Evol.">
        <title>Third-Generation Sequencing Reveals the Adaptive Role of the Epigenome in Three Deep-Sea Polychaetes.</title>
        <authorList>
            <person name="Perez M."/>
            <person name="Aroh O."/>
            <person name="Sun Y."/>
            <person name="Lan Y."/>
            <person name="Juniper S.K."/>
            <person name="Young C.R."/>
            <person name="Angers B."/>
            <person name="Qian P.Y."/>
        </authorList>
    </citation>
    <scope>NUCLEOTIDE SEQUENCE</scope>
    <source>
        <strain evidence="11">P08H-3</strain>
    </source>
</reference>
<gene>
    <name evidence="11" type="ORF">LSH36_164g05015</name>
</gene>
<keyword evidence="8 10" id="KW-0472">Membrane</keyword>
<protein>
    <recommendedName>
        <fullName evidence="3">Transmembrane protein 242</fullName>
    </recommendedName>
</protein>
<keyword evidence="5" id="KW-0999">Mitochondrion inner membrane</keyword>
<dbReference type="PANTHER" id="PTHR13141">
    <property type="entry name" value="TRANSMEMBRANE PROTEIN 242"/>
    <property type="match status" value="1"/>
</dbReference>
<sequence length="147" mass="15447">MDSDTSETCKKQPTDAIKSRAKEVAFLTGVAGISVVFGFGLTIAMAKKKDPNMFAKGLIGGYGVPESGAGLALKALAWGTLYSVTGVGALCYGIWKLMGAKNMREFTAKVQTAMPAMPKNSNPGKSDFKTVEELIDFIVNDGKGKGS</sequence>
<keyword evidence="6 10" id="KW-1133">Transmembrane helix</keyword>
<evidence type="ECO:0000256" key="10">
    <source>
        <dbReference type="SAM" id="Phobius"/>
    </source>
</evidence>
<evidence type="ECO:0000256" key="5">
    <source>
        <dbReference type="ARBA" id="ARBA00022792"/>
    </source>
</evidence>
<dbReference type="InterPro" id="IPR009792">
    <property type="entry name" value="TMEM242"/>
</dbReference>
<evidence type="ECO:0000256" key="2">
    <source>
        <dbReference type="ARBA" id="ARBA00007570"/>
    </source>
</evidence>
<dbReference type="GO" id="GO:0005743">
    <property type="term" value="C:mitochondrial inner membrane"/>
    <property type="evidence" value="ECO:0007669"/>
    <property type="project" value="UniProtKB-SubCell"/>
</dbReference>
<evidence type="ECO:0000313" key="11">
    <source>
        <dbReference type="EMBL" id="KAK2158773.1"/>
    </source>
</evidence>
<evidence type="ECO:0000256" key="6">
    <source>
        <dbReference type="ARBA" id="ARBA00022989"/>
    </source>
</evidence>
<dbReference type="AlphaFoldDB" id="A0AAD9JUQ8"/>
<dbReference type="EMBL" id="JAODUP010000164">
    <property type="protein sequence ID" value="KAK2158773.1"/>
    <property type="molecule type" value="Genomic_DNA"/>
</dbReference>
<proteinExistence type="inferred from homology"/>
<keyword evidence="7" id="KW-0496">Mitochondrion</keyword>
<dbReference type="Proteomes" id="UP001208570">
    <property type="component" value="Unassembled WGS sequence"/>
</dbReference>
<comment type="subcellular location">
    <subcellularLocation>
        <location evidence="1">Mitochondrion inner membrane</location>
        <topology evidence="1">Multi-pass membrane protein</topology>
    </subcellularLocation>
</comment>
<feature type="transmembrane region" description="Helical" evidence="10">
    <location>
        <begin position="24"/>
        <end position="46"/>
    </location>
</feature>
<comment type="caution">
    <text evidence="11">The sequence shown here is derived from an EMBL/GenBank/DDBJ whole genome shotgun (WGS) entry which is preliminary data.</text>
</comment>
<name>A0AAD9JUQ8_9ANNE</name>
<dbReference type="Pfam" id="PF07096">
    <property type="entry name" value="DUF1358"/>
    <property type="match status" value="1"/>
</dbReference>
<evidence type="ECO:0000256" key="9">
    <source>
        <dbReference type="ARBA" id="ARBA00045905"/>
    </source>
</evidence>
<evidence type="ECO:0000256" key="7">
    <source>
        <dbReference type="ARBA" id="ARBA00023128"/>
    </source>
</evidence>
<evidence type="ECO:0000313" key="12">
    <source>
        <dbReference type="Proteomes" id="UP001208570"/>
    </source>
</evidence>